<dbReference type="Proteomes" id="UP000278627">
    <property type="component" value="Unassembled WGS sequence"/>
</dbReference>
<organism evidence="3">
    <name type="scientific">Brugia pahangi</name>
    <name type="common">Filarial nematode worm</name>
    <dbReference type="NCBI Taxonomy" id="6280"/>
    <lineage>
        <taxon>Eukaryota</taxon>
        <taxon>Metazoa</taxon>
        <taxon>Ecdysozoa</taxon>
        <taxon>Nematoda</taxon>
        <taxon>Chromadorea</taxon>
        <taxon>Rhabditida</taxon>
        <taxon>Spirurina</taxon>
        <taxon>Spiruromorpha</taxon>
        <taxon>Filarioidea</taxon>
        <taxon>Onchocercidae</taxon>
        <taxon>Brugia</taxon>
    </lineage>
</organism>
<evidence type="ECO:0000313" key="2">
    <source>
        <dbReference type="Proteomes" id="UP000278627"/>
    </source>
</evidence>
<dbReference type="STRING" id="6280.A0A0N4SYX3"/>
<dbReference type="AlphaFoldDB" id="A0A0N4SYX3"/>
<proteinExistence type="predicted"/>
<protein>
    <submittedName>
        <fullName evidence="3">CC domain-containing protein</fullName>
    </submittedName>
</protein>
<gene>
    <name evidence="1" type="ORF">BPAG_LOCUS958</name>
</gene>
<dbReference type="WBParaSite" id="BPAG_0000095701-mRNA-1">
    <property type="protein sequence ID" value="BPAG_0000095701-mRNA-1"/>
    <property type="gene ID" value="BPAG_0000095701"/>
</dbReference>
<evidence type="ECO:0000313" key="1">
    <source>
        <dbReference type="EMBL" id="VDN82144.1"/>
    </source>
</evidence>
<name>A0A0N4SYX3_BRUPA</name>
<sequence length="70" mass="7731">MIDLLQLIKLLVKVPVSYVPQQCPYGGEVIGLGCDNSKSCECLAQGLPVLCVQRICCAYRLPNYFPAHFT</sequence>
<evidence type="ECO:0000313" key="3">
    <source>
        <dbReference type="WBParaSite" id="BPAG_0000095701-mRNA-1"/>
    </source>
</evidence>
<reference evidence="3" key="1">
    <citation type="submission" date="2017-02" db="UniProtKB">
        <authorList>
            <consortium name="WormBaseParasite"/>
        </authorList>
    </citation>
    <scope>IDENTIFICATION</scope>
</reference>
<keyword evidence="2" id="KW-1185">Reference proteome</keyword>
<dbReference type="EMBL" id="UZAD01000058">
    <property type="protein sequence ID" value="VDN82144.1"/>
    <property type="molecule type" value="Genomic_DNA"/>
</dbReference>
<accession>A0A0N4SYX3</accession>
<reference evidence="1 2" key="2">
    <citation type="submission" date="2018-11" db="EMBL/GenBank/DDBJ databases">
        <authorList>
            <consortium name="Pathogen Informatics"/>
        </authorList>
    </citation>
    <scope>NUCLEOTIDE SEQUENCE [LARGE SCALE GENOMIC DNA]</scope>
</reference>